<dbReference type="EMBL" id="FNCS01000008">
    <property type="protein sequence ID" value="SDG78674.1"/>
    <property type="molecule type" value="Genomic_DNA"/>
</dbReference>
<name>A0A1G7X3B3_9HYPH</name>
<keyword evidence="2" id="KW-1185">Reference proteome</keyword>
<dbReference type="OrthoDB" id="9789133at2"/>
<accession>A0A1G7X3B3</accession>
<dbReference type="Proteomes" id="UP000199495">
    <property type="component" value="Unassembled WGS sequence"/>
</dbReference>
<organism evidence="1 2">
    <name type="scientific">Pelagibacterium luteolum</name>
    <dbReference type="NCBI Taxonomy" id="440168"/>
    <lineage>
        <taxon>Bacteria</taxon>
        <taxon>Pseudomonadati</taxon>
        <taxon>Pseudomonadota</taxon>
        <taxon>Alphaproteobacteria</taxon>
        <taxon>Hyphomicrobiales</taxon>
        <taxon>Devosiaceae</taxon>
        <taxon>Pelagibacterium</taxon>
    </lineage>
</organism>
<sequence length="176" mass="18924">MKITWFGAMTYRIQIGGRIIVLDPEGAPATINVGELVSGADSVIHPDPTDLEDFEGAAWRPRRRARLIDEEEASLVLYRLDTSGLIVDSPDEGLLILDQATSSTQYDRWADGAVVILSGTGPQCGAHGTALLEIARPKLLALAIDDHDIDPVFDLLAPLLGDTSLIVLEPSLAVEI</sequence>
<dbReference type="AlphaFoldDB" id="A0A1G7X3B3"/>
<dbReference type="RefSeq" id="WP_090597205.1">
    <property type="nucleotide sequence ID" value="NZ_FNCS01000008.1"/>
</dbReference>
<evidence type="ECO:0000313" key="1">
    <source>
        <dbReference type="EMBL" id="SDG78674.1"/>
    </source>
</evidence>
<reference evidence="1 2" key="1">
    <citation type="submission" date="2016-10" db="EMBL/GenBank/DDBJ databases">
        <authorList>
            <person name="de Groot N.N."/>
        </authorList>
    </citation>
    <scope>NUCLEOTIDE SEQUENCE [LARGE SCALE GENOMIC DNA]</scope>
    <source>
        <strain evidence="1 2">CGMCC 1.10267</strain>
    </source>
</reference>
<protein>
    <submittedName>
        <fullName evidence="1">Uncharacterized protein</fullName>
    </submittedName>
</protein>
<proteinExistence type="predicted"/>
<evidence type="ECO:0000313" key="2">
    <source>
        <dbReference type="Proteomes" id="UP000199495"/>
    </source>
</evidence>
<dbReference type="STRING" id="440168.SAMN04487974_10880"/>
<gene>
    <name evidence="1" type="ORF">SAMN04487974_10880</name>
</gene>